<evidence type="ECO:0000256" key="2">
    <source>
        <dbReference type="ARBA" id="ARBA00022723"/>
    </source>
</evidence>
<dbReference type="PANTHER" id="PTHR43498">
    <property type="entry name" value="FERREDOXIN:COB-COM HETERODISULFIDE REDUCTASE SUBUNIT A"/>
    <property type="match status" value="1"/>
</dbReference>
<dbReference type="Gene3D" id="3.50.50.60">
    <property type="entry name" value="FAD/NAD(P)-binding domain"/>
    <property type="match status" value="1"/>
</dbReference>
<dbReference type="PRINTS" id="PR00368">
    <property type="entry name" value="FADPNR"/>
</dbReference>
<evidence type="ECO:0000256" key="4">
    <source>
        <dbReference type="ARBA" id="ARBA00023004"/>
    </source>
</evidence>
<proteinExistence type="predicted"/>
<evidence type="ECO:0000256" key="3">
    <source>
        <dbReference type="ARBA" id="ARBA00023002"/>
    </source>
</evidence>
<evidence type="ECO:0000313" key="7">
    <source>
        <dbReference type="Proteomes" id="UP001225316"/>
    </source>
</evidence>
<keyword evidence="5" id="KW-0411">Iron-sulfur</keyword>
<dbReference type="SUPFAM" id="SSF51905">
    <property type="entry name" value="FAD/NAD(P)-binding domain"/>
    <property type="match status" value="2"/>
</dbReference>
<reference evidence="6 7" key="1">
    <citation type="submission" date="2023-04" db="EMBL/GenBank/DDBJ databases">
        <title>A novel bacteria isolated from coastal sediment.</title>
        <authorList>
            <person name="Liu X.-J."/>
            <person name="Du Z.-J."/>
        </authorList>
    </citation>
    <scope>NUCLEOTIDE SEQUENCE [LARGE SCALE GENOMIC DNA]</scope>
    <source>
        <strain evidence="6 7">SDUM461003</strain>
    </source>
</reference>
<accession>A0ABU1AZ01</accession>
<dbReference type="InterPro" id="IPR039650">
    <property type="entry name" value="HdrA-like"/>
</dbReference>
<gene>
    <name evidence="6" type="ORF">QEH52_17795</name>
</gene>
<keyword evidence="2" id="KW-0479">Metal-binding</keyword>
<name>A0ABU1AZ01_9BACT</name>
<keyword evidence="4" id="KW-0408">Iron</keyword>
<keyword evidence="1" id="KW-0004">4Fe-4S</keyword>
<keyword evidence="3" id="KW-0560">Oxidoreductase</keyword>
<dbReference type="Proteomes" id="UP001225316">
    <property type="component" value="Unassembled WGS sequence"/>
</dbReference>
<dbReference type="InterPro" id="IPR036188">
    <property type="entry name" value="FAD/NAD-bd_sf"/>
</dbReference>
<comment type="caution">
    <text evidence="6">The sequence shown here is derived from an EMBL/GenBank/DDBJ whole genome shotgun (WGS) entry which is preliminary data.</text>
</comment>
<evidence type="ECO:0000256" key="1">
    <source>
        <dbReference type="ARBA" id="ARBA00022485"/>
    </source>
</evidence>
<protein>
    <submittedName>
        <fullName evidence="6">FAD-dependent oxidoreductase</fullName>
    </submittedName>
</protein>
<dbReference type="PANTHER" id="PTHR43498:SF1">
    <property type="entry name" value="COB--COM HETERODISULFIDE REDUCTASE IRON-SULFUR SUBUNIT A"/>
    <property type="match status" value="1"/>
</dbReference>
<dbReference type="RefSeq" id="WP_308952304.1">
    <property type="nucleotide sequence ID" value="NZ_JARXHW010000066.1"/>
</dbReference>
<evidence type="ECO:0000256" key="5">
    <source>
        <dbReference type="ARBA" id="ARBA00023014"/>
    </source>
</evidence>
<evidence type="ECO:0000313" key="6">
    <source>
        <dbReference type="EMBL" id="MDQ8209386.1"/>
    </source>
</evidence>
<dbReference type="PRINTS" id="PR00411">
    <property type="entry name" value="PNDRDTASEI"/>
</dbReference>
<dbReference type="EMBL" id="JARXHW010000066">
    <property type="protein sequence ID" value="MDQ8209386.1"/>
    <property type="molecule type" value="Genomic_DNA"/>
</dbReference>
<keyword evidence="7" id="KW-1185">Reference proteome</keyword>
<dbReference type="Pfam" id="PF12831">
    <property type="entry name" value="FAD_oxidored"/>
    <property type="match status" value="3"/>
</dbReference>
<sequence>MSNHTNSSNQYPVVADVDVLVVGGTSQAVSFALAAKKQGKSVYLVAPRSYLGDDICAAYRFWPEDAGEHALSQKIFAQSTRPPTPMHVKLCLEQSLVEAEIPFLLNCYTGGLLVDAAQSVCGVVLANRSGQQVIRASKTVDASLEGALLQQAGETKLHRLQGLVTVEYVSLHEQEEQDELSAGSDGVEVLPGYQWGDISLRAQRHRLQADFAEGTPADLARAYSEVVERCWQTSEFRHQTVLFPELAVAAAGPQVDELQRRSGLFALCERVQYKAGGEAVFQNPVTAMAFADAVAADICAVESTVVNGELDVFCQGAQPIESGELHSLRDALRPGQAGIDALDLKSSELPVLGRYDVVVVGGGTGGAPAAISASRAGASTLVLELTSGLGGVGTMGQIAKYWCGNCVGFTAEIDAGVNALERSEYLRNQADSWSVAAKCEWYHRTGYELGCTYWFNTVCVGTLVESGRVIGLVVAGPYGFGLVEAGAVVDGTGSADIAAAAGAPTVVIGKEHVAVQGTGLAGVQPGTDYRNSDHNFSDDSDVVDATTFFVSSKLKFKDDFDCGELIDSRERRQIVGDYTLTAVDILYGRRFPDTVCVASSNFDSHGFTVDPVFMLIPPHKERMWADIPFGCLLPQGLDGVLVTGLGMSAHRDALPVIRMQGDVQNQGYVAGRIAAISALQGCAVREVAIGEVQQHLIEIGGLPERVLSDVDSFPVADEVLESSITNGWETLAGVSLILHSKERSLQPLRAAYSALSGERSAQSLRYAQILALLGDGAGEQELIEAIEGRDWDAGWRFQGMHQFGRNMSELDALLVCLGCGGSEAAWACLLNKVESLPVDAEFSHFRALAMGMEALYARCPQDGVAEKVVQLLQREGYRGHAQSDLADVQSALSEDINENQVRDRALRELHLARLLFHCGDADGIGRSILEAYANDCRGHFARHARAVLS</sequence>
<organism evidence="6 7">
    <name type="scientific">Thalassobacterium maritimum</name>
    <dbReference type="NCBI Taxonomy" id="3041265"/>
    <lineage>
        <taxon>Bacteria</taxon>
        <taxon>Pseudomonadati</taxon>
        <taxon>Verrucomicrobiota</taxon>
        <taxon>Opitutia</taxon>
        <taxon>Puniceicoccales</taxon>
        <taxon>Coraliomargaritaceae</taxon>
        <taxon>Thalassobacterium</taxon>
    </lineage>
</organism>